<evidence type="ECO:0000256" key="13">
    <source>
        <dbReference type="SAM" id="Phobius"/>
    </source>
</evidence>
<accession>A0A8J3C5L9</accession>
<reference evidence="15" key="2">
    <citation type="submission" date="2020-09" db="EMBL/GenBank/DDBJ databases">
        <authorList>
            <person name="Sun Q."/>
            <person name="Zhou Y."/>
        </authorList>
    </citation>
    <scope>NUCLEOTIDE SEQUENCE</scope>
    <source>
        <strain evidence="15">CGMCC 4.7299</strain>
    </source>
</reference>
<dbReference type="Pfam" id="PF02096">
    <property type="entry name" value="60KD_IMP"/>
    <property type="match status" value="1"/>
</dbReference>
<evidence type="ECO:0000256" key="3">
    <source>
        <dbReference type="ARBA" id="ARBA00015325"/>
    </source>
</evidence>
<evidence type="ECO:0000256" key="6">
    <source>
        <dbReference type="ARBA" id="ARBA00023136"/>
    </source>
</evidence>
<comment type="caution">
    <text evidence="15">The sequence shown here is derived from an EMBL/GenBank/DDBJ whole genome shotgun (WGS) entry which is preliminary data.</text>
</comment>
<evidence type="ECO:0000313" key="15">
    <source>
        <dbReference type="EMBL" id="GGL18417.1"/>
    </source>
</evidence>
<feature type="transmembrane region" description="Helical" evidence="13">
    <location>
        <begin position="189"/>
        <end position="209"/>
    </location>
</feature>
<evidence type="ECO:0000256" key="5">
    <source>
        <dbReference type="ARBA" id="ARBA00022989"/>
    </source>
</evidence>
<evidence type="ECO:0000256" key="2">
    <source>
        <dbReference type="ARBA" id="ARBA00010527"/>
    </source>
</evidence>
<sequence length="231" mass="23251">MSFSFGALVGAAHAVLEGLAALLTPAAGGLAAALAVVLLTAAVRLAISPLSYLQARATRRRAALAPDIEKLRAKHADDPTAFLAESMALHRAAGAGTLVTVLPALAQAPFFMLMYRVSVSGVGGSLAGVPLAAHLAQGLPIFAVLMAVTAALAWWSARRMRSATPGTSAAPSGPSAPAAPAGLTRAMSLLPFLTVGAVAVLPLAGALYLTTSTAWTALETAVLRRRPASSA</sequence>
<comment type="subcellular location">
    <subcellularLocation>
        <location evidence="1 12">Membrane</location>
        <topology evidence="1 12">Multi-pass membrane protein</topology>
    </subcellularLocation>
</comment>
<keyword evidence="16" id="KW-1185">Reference proteome</keyword>
<evidence type="ECO:0000256" key="7">
    <source>
        <dbReference type="ARBA" id="ARBA00025034"/>
    </source>
</evidence>
<reference evidence="15" key="1">
    <citation type="journal article" date="2014" name="Int. J. Syst. Evol. Microbiol.">
        <title>Complete genome sequence of Corynebacterium casei LMG S-19264T (=DSM 44701T), isolated from a smear-ripened cheese.</title>
        <authorList>
            <consortium name="US DOE Joint Genome Institute (JGI-PGF)"/>
            <person name="Walter F."/>
            <person name="Albersmeier A."/>
            <person name="Kalinowski J."/>
            <person name="Ruckert C."/>
        </authorList>
    </citation>
    <scope>NUCLEOTIDE SEQUENCE</scope>
    <source>
        <strain evidence="15">CGMCC 4.7299</strain>
    </source>
</reference>
<keyword evidence="6 13" id="KW-0472">Membrane</keyword>
<organism evidence="15 16">
    <name type="scientific">Mangrovihabitans endophyticus</name>
    <dbReference type="NCBI Taxonomy" id="1751298"/>
    <lineage>
        <taxon>Bacteria</taxon>
        <taxon>Bacillati</taxon>
        <taxon>Actinomycetota</taxon>
        <taxon>Actinomycetes</taxon>
        <taxon>Micromonosporales</taxon>
        <taxon>Micromonosporaceae</taxon>
        <taxon>Mangrovihabitans</taxon>
    </lineage>
</organism>
<dbReference type="Proteomes" id="UP000656042">
    <property type="component" value="Unassembled WGS sequence"/>
</dbReference>
<evidence type="ECO:0000259" key="14">
    <source>
        <dbReference type="Pfam" id="PF02096"/>
    </source>
</evidence>
<comment type="subunit">
    <text evidence="8">Interacts with the Sec translocase complex via SecD. Specifically interacts with transmembrane segments of nascent integral membrane proteins during membrane integration.</text>
</comment>
<dbReference type="RefSeq" id="WP_189082825.1">
    <property type="nucleotide sequence ID" value="NZ_BMMX01000060.1"/>
</dbReference>
<feature type="domain" description="Membrane insertase YidC/Oxa/ALB C-terminal" evidence="14">
    <location>
        <begin position="33"/>
        <end position="224"/>
    </location>
</feature>
<comment type="similarity">
    <text evidence="2">Belongs to the OXA1/ALB3/YidC family. Type 1 subfamily.</text>
</comment>
<evidence type="ECO:0000256" key="8">
    <source>
        <dbReference type="ARBA" id="ARBA00026028"/>
    </source>
</evidence>
<feature type="transmembrane region" description="Helical" evidence="13">
    <location>
        <begin position="30"/>
        <end position="53"/>
    </location>
</feature>
<gene>
    <name evidence="15" type="primary">yidC</name>
    <name evidence="15" type="ORF">GCM10012284_61320</name>
</gene>
<evidence type="ECO:0000256" key="11">
    <source>
        <dbReference type="ARBA" id="ARBA00033342"/>
    </source>
</evidence>
<dbReference type="PANTHER" id="PTHR12428">
    <property type="entry name" value="OXA1"/>
    <property type="match status" value="1"/>
</dbReference>
<evidence type="ECO:0000256" key="4">
    <source>
        <dbReference type="ARBA" id="ARBA00022692"/>
    </source>
</evidence>
<evidence type="ECO:0000256" key="10">
    <source>
        <dbReference type="ARBA" id="ARBA00033245"/>
    </source>
</evidence>
<protein>
    <recommendedName>
        <fullName evidence="3">Membrane protein insertase YidC</fullName>
    </recommendedName>
    <alternativeName>
        <fullName evidence="11">Foldase YidC</fullName>
    </alternativeName>
    <alternativeName>
        <fullName evidence="10">Membrane integrase YidC</fullName>
    </alternativeName>
    <alternativeName>
        <fullName evidence="9">Membrane protein YidC</fullName>
    </alternativeName>
</protein>
<dbReference type="EMBL" id="BMMX01000060">
    <property type="protein sequence ID" value="GGL18417.1"/>
    <property type="molecule type" value="Genomic_DNA"/>
</dbReference>
<feature type="transmembrane region" description="Helical" evidence="13">
    <location>
        <begin position="135"/>
        <end position="155"/>
    </location>
</feature>
<evidence type="ECO:0000256" key="1">
    <source>
        <dbReference type="ARBA" id="ARBA00004141"/>
    </source>
</evidence>
<name>A0A8J3C5L9_9ACTN</name>
<evidence type="ECO:0000256" key="9">
    <source>
        <dbReference type="ARBA" id="ARBA00031538"/>
    </source>
</evidence>
<dbReference type="PANTHER" id="PTHR12428:SF65">
    <property type="entry name" value="CYTOCHROME C OXIDASE ASSEMBLY PROTEIN COX18, MITOCHONDRIAL"/>
    <property type="match status" value="1"/>
</dbReference>
<dbReference type="GO" id="GO:0051205">
    <property type="term" value="P:protein insertion into membrane"/>
    <property type="evidence" value="ECO:0007669"/>
    <property type="project" value="TreeGrafter"/>
</dbReference>
<keyword evidence="5 13" id="KW-1133">Transmembrane helix</keyword>
<dbReference type="InterPro" id="IPR001708">
    <property type="entry name" value="YidC/ALB3/OXA1/COX18"/>
</dbReference>
<feature type="transmembrane region" description="Helical" evidence="13">
    <location>
        <begin position="92"/>
        <end position="115"/>
    </location>
</feature>
<evidence type="ECO:0000256" key="12">
    <source>
        <dbReference type="RuleBase" id="RU003945"/>
    </source>
</evidence>
<dbReference type="NCBIfam" id="TIGR03592">
    <property type="entry name" value="yidC_oxa1_cterm"/>
    <property type="match status" value="1"/>
</dbReference>
<dbReference type="GO" id="GO:0005886">
    <property type="term" value="C:plasma membrane"/>
    <property type="evidence" value="ECO:0007669"/>
    <property type="project" value="TreeGrafter"/>
</dbReference>
<comment type="function">
    <text evidence="7">Required for the insertion and/or proper folding and/or complex formation of integral membrane proteins into the membrane. Involved in integration of membrane proteins that insert both dependently and independently of the Sec translocase complex, as well as at least some lipoproteins. Aids folding of multispanning membrane proteins.</text>
</comment>
<evidence type="ECO:0000313" key="16">
    <source>
        <dbReference type="Proteomes" id="UP000656042"/>
    </source>
</evidence>
<keyword evidence="4 12" id="KW-0812">Transmembrane</keyword>
<dbReference type="InterPro" id="IPR028055">
    <property type="entry name" value="YidC/Oxa/ALB_C"/>
</dbReference>
<proteinExistence type="inferred from homology"/>
<dbReference type="AlphaFoldDB" id="A0A8J3C5L9"/>
<dbReference type="GO" id="GO:0032977">
    <property type="term" value="F:membrane insertase activity"/>
    <property type="evidence" value="ECO:0007669"/>
    <property type="project" value="InterPro"/>
</dbReference>